<keyword evidence="6" id="KW-0862">Zinc</keyword>
<keyword evidence="7" id="KW-0482">Metalloprotease</keyword>
<feature type="domain" description="Peptidase M16 C-terminal" evidence="10">
    <location>
        <begin position="704"/>
        <end position="881"/>
    </location>
</feature>
<feature type="domain" description="Peptidase M16 N-terminal" evidence="9">
    <location>
        <begin position="63"/>
        <end position="189"/>
    </location>
</feature>
<dbReference type="GO" id="GO:0006508">
    <property type="term" value="P:proteolysis"/>
    <property type="evidence" value="ECO:0007669"/>
    <property type="project" value="UniProtKB-KW"/>
</dbReference>
<evidence type="ECO:0000259" key="10">
    <source>
        <dbReference type="Pfam" id="PF05193"/>
    </source>
</evidence>
<dbReference type="Pfam" id="PF00675">
    <property type="entry name" value="Peptidase_M16"/>
    <property type="match status" value="1"/>
</dbReference>
<dbReference type="SUPFAM" id="SSF63411">
    <property type="entry name" value="LuxS/MPP-like metallohydrolase"/>
    <property type="match status" value="4"/>
</dbReference>
<evidence type="ECO:0000313" key="11">
    <source>
        <dbReference type="EMBL" id="QTA83910.1"/>
    </source>
</evidence>
<dbReference type="EMBL" id="CP061799">
    <property type="protein sequence ID" value="QTA83910.1"/>
    <property type="molecule type" value="Genomic_DNA"/>
</dbReference>
<dbReference type="Gene3D" id="3.30.830.10">
    <property type="entry name" value="Metalloenzyme, LuxS/M16 peptidase-like"/>
    <property type="match status" value="4"/>
</dbReference>
<accession>A0A975GJX8</accession>
<dbReference type="KEGG" id="dli:dnl_63340"/>
<keyword evidence="3" id="KW-0645">Protease</keyword>
<dbReference type="AlphaFoldDB" id="A0A975GJX8"/>
<dbReference type="InterPro" id="IPR007863">
    <property type="entry name" value="Peptidase_M16_C"/>
</dbReference>
<protein>
    <submittedName>
        <fullName evidence="11">Peptidase M16 domain-containing protein</fullName>
    </submittedName>
</protein>
<name>A0A975GJX8_9BACT</name>
<dbReference type="InterPro" id="IPR001431">
    <property type="entry name" value="Pept_M16_Zn_BS"/>
</dbReference>
<gene>
    <name evidence="11" type="ORF">dnl_63340</name>
</gene>
<feature type="domain" description="Peptidase M16 C-terminal" evidence="10">
    <location>
        <begin position="228"/>
        <end position="404"/>
    </location>
</feature>
<dbReference type="PROSITE" id="PS00143">
    <property type="entry name" value="INSULINASE"/>
    <property type="match status" value="1"/>
</dbReference>
<dbReference type="PANTHER" id="PTHR43690">
    <property type="entry name" value="NARDILYSIN"/>
    <property type="match status" value="1"/>
</dbReference>
<sequence length="960" mass="108644">MLKVKFKNLIFFIVILFFLNSCSSVNYKTQDQSRSKPVWPHETSDLQPDPALKFKVLSNGFKYVLMQNTTPKDRVSMHLAIQAGSFHETDEQQGAAHFLEHMLFNGSEHFKPGELVKYFQSIGMDFGPDANAHTGFFSTGYDILLPKGDEKSLADGLLVMQDYAQSALLLPDEIERERKVILAEKRSRDSSSYRTFVSTLQFELPEMRLSRRIPIGIEQTIKKADQALLKDFYDTWYRPDNMFLVMTGDFDLDTASSLIEKKFNSMTPRLPAKPEPEIGALNHKGIKTFYHYEKEAGNTDITIEVLRKKIPEPDSFAFQKKYLIQTIADQIVQNRLETMVRKPDTPFTQASIGSGIYARYIEYGTISAKSSPEKWKQTLSVLEQTLRTALEYGFTEPELERVKKDYIAGLEKAVSNASTRSSSVLARKIIDSINSDKVFQSPAQEKDIYEPVINSLTLAQVHNALKEAWSPEHRLIIITGNAQIKEQDKTPEQTILSVFNTSRKKTVSGPDALSAVNFPYLPVTEEPGRIKEQKQINDLEIIQIDFENNIRLNLKKTDFKANEVLASLNFGLGKSGEPETKPGLAELSDAIINESGLGTLDRDELDRALTGKNTNLRFVVNQDTFSLKGYSTSSEIELLFQLMYAYIKDPGFRQDAYILTMERFAQGYQELSRTINGAMTLSGSRFLAGGDSRFGLPGYEEFKKLNLKDVQDWIAPIIKNAPLELSIAGDFDPEKAIALGARYFGTLEPRNIEHRHIQSRYPVFPKGKTLEIEVETNIPKGEVRVAYPSEDIWNINKTRRLASLAVIFSDRLREVIREKLGATYSPYAYNSPSKAYKGFGILQAVISIDPDDADIVVKEIKKIISDLSNNGVTKDEIQRAVAPALTSIKDMRQKNNYWLDTVMSGSKEHPEQIEWSRTIEKDYASITKQELTELAEQYLDNNKAAVIIIRPLKKTGEKSN</sequence>
<evidence type="ECO:0000256" key="2">
    <source>
        <dbReference type="ARBA" id="ARBA00007261"/>
    </source>
</evidence>
<dbReference type="Proteomes" id="UP000663720">
    <property type="component" value="Chromosome"/>
</dbReference>
<comment type="cofactor">
    <cofactor evidence="1">
        <name>Zn(2+)</name>
        <dbReference type="ChEBI" id="CHEBI:29105"/>
    </cofactor>
</comment>
<evidence type="ECO:0000256" key="5">
    <source>
        <dbReference type="ARBA" id="ARBA00022801"/>
    </source>
</evidence>
<dbReference type="GO" id="GO:0046872">
    <property type="term" value="F:metal ion binding"/>
    <property type="evidence" value="ECO:0007669"/>
    <property type="project" value="UniProtKB-KW"/>
</dbReference>
<dbReference type="GO" id="GO:0004222">
    <property type="term" value="F:metalloendopeptidase activity"/>
    <property type="evidence" value="ECO:0007669"/>
    <property type="project" value="InterPro"/>
</dbReference>
<dbReference type="InterPro" id="IPR050626">
    <property type="entry name" value="Peptidase_M16"/>
</dbReference>
<dbReference type="InterPro" id="IPR011765">
    <property type="entry name" value="Pept_M16_N"/>
</dbReference>
<organism evidence="11 12">
    <name type="scientific">Desulfonema limicola</name>
    <dbReference type="NCBI Taxonomy" id="45656"/>
    <lineage>
        <taxon>Bacteria</taxon>
        <taxon>Pseudomonadati</taxon>
        <taxon>Thermodesulfobacteriota</taxon>
        <taxon>Desulfobacteria</taxon>
        <taxon>Desulfobacterales</taxon>
        <taxon>Desulfococcaceae</taxon>
        <taxon>Desulfonema</taxon>
    </lineage>
</organism>
<keyword evidence="5" id="KW-0378">Hydrolase</keyword>
<evidence type="ECO:0000256" key="8">
    <source>
        <dbReference type="RuleBase" id="RU004447"/>
    </source>
</evidence>
<dbReference type="Pfam" id="PF05193">
    <property type="entry name" value="Peptidase_M16_C"/>
    <property type="match status" value="2"/>
</dbReference>
<keyword evidence="12" id="KW-1185">Reference proteome</keyword>
<reference evidence="11" key="1">
    <citation type="journal article" date="2021" name="Microb. Physiol.">
        <title>Proteogenomic Insights into the Physiology of Marine, Sulfate-Reducing, Filamentous Desulfonema limicola and Desulfonema magnum.</title>
        <authorList>
            <person name="Schnaars V."/>
            <person name="Wohlbrand L."/>
            <person name="Scheve S."/>
            <person name="Hinrichs C."/>
            <person name="Reinhardt R."/>
            <person name="Rabus R."/>
        </authorList>
    </citation>
    <scope>NUCLEOTIDE SEQUENCE</scope>
    <source>
        <strain evidence="11">5ac10</strain>
    </source>
</reference>
<evidence type="ECO:0000259" key="9">
    <source>
        <dbReference type="Pfam" id="PF00675"/>
    </source>
</evidence>
<dbReference type="PANTHER" id="PTHR43690:SF17">
    <property type="entry name" value="PROTEIN YHJJ"/>
    <property type="match status" value="1"/>
</dbReference>
<evidence type="ECO:0000313" key="12">
    <source>
        <dbReference type="Proteomes" id="UP000663720"/>
    </source>
</evidence>
<evidence type="ECO:0000256" key="1">
    <source>
        <dbReference type="ARBA" id="ARBA00001947"/>
    </source>
</evidence>
<proteinExistence type="inferred from homology"/>
<dbReference type="InterPro" id="IPR011249">
    <property type="entry name" value="Metalloenz_LuxS/M16"/>
</dbReference>
<evidence type="ECO:0000256" key="6">
    <source>
        <dbReference type="ARBA" id="ARBA00022833"/>
    </source>
</evidence>
<evidence type="ECO:0000256" key="3">
    <source>
        <dbReference type="ARBA" id="ARBA00022670"/>
    </source>
</evidence>
<keyword evidence="4" id="KW-0479">Metal-binding</keyword>
<comment type="similarity">
    <text evidence="2 8">Belongs to the peptidase M16 family.</text>
</comment>
<evidence type="ECO:0000256" key="7">
    <source>
        <dbReference type="ARBA" id="ARBA00023049"/>
    </source>
</evidence>
<evidence type="ECO:0000256" key="4">
    <source>
        <dbReference type="ARBA" id="ARBA00022723"/>
    </source>
</evidence>
<dbReference type="RefSeq" id="WP_207689691.1">
    <property type="nucleotide sequence ID" value="NZ_CP061799.1"/>
</dbReference>